<dbReference type="Pfam" id="PF01451">
    <property type="entry name" value="LMWPc"/>
    <property type="match status" value="1"/>
</dbReference>
<dbReference type="GO" id="GO:0004725">
    <property type="term" value="F:protein tyrosine phosphatase activity"/>
    <property type="evidence" value="ECO:0007669"/>
    <property type="project" value="UniProtKB-EC"/>
</dbReference>
<accession>A0A6J7AHX8</accession>
<dbReference type="PANTHER" id="PTHR11717">
    <property type="entry name" value="LOW MOLECULAR WEIGHT PROTEIN TYROSINE PHOSPHATASE"/>
    <property type="match status" value="1"/>
</dbReference>
<evidence type="ECO:0000256" key="1">
    <source>
        <dbReference type="ARBA" id="ARBA00013064"/>
    </source>
</evidence>
<dbReference type="EMBL" id="CAFABE010000073">
    <property type="protein sequence ID" value="CAB4832484.1"/>
    <property type="molecule type" value="Genomic_DNA"/>
</dbReference>
<dbReference type="AlphaFoldDB" id="A0A6J7AHX8"/>
<protein>
    <recommendedName>
        <fullName evidence="1">protein-tyrosine-phosphatase</fullName>
        <ecNumber evidence="1">3.1.3.48</ecNumber>
    </recommendedName>
</protein>
<dbReference type="PANTHER" id="PTHR11717:SF7">
    <property type="entry name" value="LOW MOLECULAR WEIGHT PHOSPHOTYROSINE PROTEIN PHOSPHATASE"/>
    <property type="match status" value="1"/>
</dbReference>
<dbReference type="EC" id="3.1.3.48" evidence="1"/>
<dbReference type="SUPFAM" id="SSF52788">
    <property type="entry name" value="Phosphotyrosine protein phosphatases I"/>
    <property type="match status" value="1"/>
</dbReference>
<name>A0A6J7AHX8_9ZZZZ</name>
<feature type="domain" description="Phosphotyrosine protein phosphatase I" evidence="2">
    <location>
        <begin position="7"/>
        <end position="178"/>
    </location>
</feature>
<dbReference type="EMBL" id="CAFBPM010000003">
    <property type="protein sequence ID" value="CAB5012934.1"/>
    <property type="molecule type" value="Genomic_DNA"/>
</dbReference>
<dbReference type="SMART" id="SM00226">
    <property type="entry name" value="LMWPc"/>
    <property type="match status" value="1"/>
</dbReference>
<evidence type="ECO:0000313" key="5">
    <source>
        <dbReference type="EMBL" id="CAB5012934.1"/>
    </source>
</evidence>
<dbReference type="InterPro" id="IPR023485">
    <property type="entry name" value="Ptyr_pPase"/>
</dbReference>
<sequence>MSERGPLQIATLCTGNAARSVMAGIMLAQLAEFEGISVNITTAGTHVVEGQPMGQRTKAALESVGELDTSTVGLHRSHQLSVQDCERADVIIAMEADHIRFIRRVHANSAQKTITLTRLVREISVEEAPFVDRLQALDLQNVSLEEEQDVVDPAGGEQPQYDACAQEIWELCQITTALLVTE</sequence>
<evidence type="ECO:0000313" key="4">
    <source>
        <dbReference type="EMBL" id="CAB4868380.1"/>
    </source>
</evidence>
<dbReference type="InterPro" id="IPR050438">
    <property type="entry name" value="LMW_PTPase"/>
</dbReference>
<proteinExistence type="predicted"/>
<reference evidence="3" key="1">
    <citation type="submission" date="2020-05" db="EMBL/GenBank/DDBJ databases">
        <authorList>
            <person name="Chiriac C."/>
            <person name="Salcher M."/>
            <person name="Ghai R."/>
            <person name="Kavagutti S V."/>
        </authorList>
    </citation>
    <scope>NUCLEOTIDE SEQUENCE</scope>
</reference>
<gene>
    <name evidence="3" type="ORF">UFOPK3164_01340</name>
    <name evidence="4" type="ORF">UFOPK3427_00636</name>
    <name evidence="5" type="ORF">UFOPK4112_00421</name>
</gene>
<organism evidence="3">
    <name type="scientific">freshwater metagenome</name>
    <dbReference type="NCBI Taxonomy" id="449393"/>
    <lineage>
        <taxon>unclassified sequences</taxon>
        <taxon>metagenomes</taxon>
        <taxon>ecological metagenomes</taxon>
    </lineage>
</organism>
<dbReference type="Gene3D" id="3.40.50.2300">
    <property type="match status" value="1"/>
</dbReference>
<evidence type="ECO:0000259" key="2">
    <source>
        <dbReference type="SMART" id="SM00226"/>
    </source>
</evidence>
<dbReference type="EMBL" id="CAFBLT010000001">
    <property type="protein sequence ID" value="CAB4868380.1"/>
    <property type="molecule type" value="Genomic_DNA"/>
</dbReference>
<dbReference type="InterPro" id="IPR036196">
    <property type="entry name" value="Ptyr_pPase_sf"/>
</dbReference>
<evidence type="ECO:0000313" key="3">
    <source>
        <dbReference type="EMBL" id="CAB4832484.1"/>
    </source>
</evidence>